<proteinExistence type="predicted"/>
<keyword evidence="2" id="KW-1185">Reference proteome</keyword>
<dbReference type="EMBL" id="CP136920">
    <property type="protein sequence ID" value="WOO40308.1"/>
    <property type="molecule type" value="Genomic_DNA"/>
</dbReference>
<accession>A0AAQ3QUB9</accession>
<dbReference type="Gene3D" id="2.60.40.1080">
    <property type="match status" value="1"/>
</dbReference>
<name>A0AAQ3QUB9_9BACT</name>
<gene>
    <name evidence="1" type="ORF">RZN69_16940</name>
</gene>
<evidence type="ECO:0000313" key="2">
    <source>
        <dbReference type="Proteomes" id="UP001304300"/>
    </source>
</evidence>
<dbReference type="Proteomes" id="UP001304300">
    <property type="component" value="Chromosome"/>
</dbReference>
<reference evidence="1 2" key="1">
    <citation type="submission" date="2023-10" db="EMBL/GenBank/DDBJ databases">
        <title>Rubellicoccus peritrichatus gen. nov., sp. nov., isolated from an algae of coral reef tank.</title>
        <authorList>
            <person name="Luo J."/>
        </authorList>
    </citation>
    <scope>NUCLEOTIDE SEQUENCE [LARGE SCALE GENOMIC DNA]</scope>
    <source>
        <strain evidence="1 2">CR14</strain>
    </source>
</reference>
<dbReference type="AlphaFoldDB" id="A0AAQ3QUB9"/>
<evidence type="ECO:0000313" key="1">
    <source>
        <dbReference type="EMBL" id="WOO40308.1"/>
    </source>
</evidence>
<protein>
    <submittedName>
        <fullName evidence="1">Uncharacterized protein</fullName>
    </submittedName>
</protein>
<dbReference type="RefSeq" id="WP_317832490.1">
    <property type="nucleotide sequence ID" value="NZ_CP136920.1"/>
</dbReference>
<organism evidence="1 2">
    <name type="scientific">Rubellicoccus peritrichatus</name>
    <dbReference type="NCBI Taxonomy" id="3080537"/>
    <lineage>
        <taxon>Bacteria</taxon>
        <taxon>Pseudomonadati</taxon>
        <taxon>Verrucomicrobiota</taxon>
        <taxon>Opitutia</taxon>
        <taxon>Puniceicoccales</taxon>
        <taxon>Cerasicoccaceae</taxon>
        <taxon>Rubellicoccus</taxon>
    </lineage>
</organism>
<sequence>MKHQKYVYDKLCRDLSISILSMLIAPVCLTGVTLEVSTFSSGSVSSSPGGVTLNSSLGSVGGQSTVGTTIMRSGYPGQLFEIDSIDVEIPGGGIAEVADNATLQLDAKVTNTDGTTYSASNLAAWSSGDAHIDSVVSGLVRPLGVGADTAATIAADYFGESANLGLTVLDIDKDNFITSPYNFAGDGIPDDWQLANFSPGSGYASPEASPALDGRVNFFKYYFDLNATTYDLSSVTAATTVMDGGETYAAVTFRRAEEVPSSIVPQVIFGDNVAVTENQRIGLQVLPNIDNGDGTVTETWRDAVPISTTAFSTVDLTFNAP</sequence>
<dbReference type="KEGG" id="puo:RZN69_16940"/>